<sequence>MASRPRATRPHGHHRDENQPQTEATARNTGKRISPGRVGLNMCPVKGLGLRAARRPGRGLGAASSPRGPRPGAPIPATCSCTRFIYYRGQPTRISSKRPRRSRIQRCHVRAPGWAHERQMGSSGEEGLQAQLSQLDQDAELTENVDADRPPVVLLEGLPLEGDKQSPSTGQGPFFYIGGTNGASIISSYCESKGWQRTQDNRREDYKLKWCEIKCKESYINFREGQQLLFQLPNNKLLTTKIGLLSALREHARIVNKSIKTPPGTQAKPPHSFSKHCEEVSIQAKSCVPLVCRFGKDVAPALEELTWTSPGHLGPQRILKMDEFFPETYRLDIREERQVFFTLFDETQIWICKPTASNQGKGIFLIRTQEEAATLQAKTQSIEDDPLYRKTPFRVPQARVVQRYIQNPLLLEGKKFDVRSYLLVACAMPYMVFFGHGYARLTLSLYDPHSSDLSGHLTNQFMQKKSPLYVMLKEDTVWSMDRLNCYINDKFRKTKGLPRDWVFTTFTKRMQQIMAHCFLAVKSKLECKLGYFDLIGCDFLIDENFKVWLLEMNSNPALHTNCEVLKEVIPGVVMETLEPPAHTCWGVGTFVPSESPTHPAPPRRPGAGDLPEELAQPEDASSAVAAPLRAPAQRRRGPVAALGELPHLPPPAAGAQVCLRGRALHATRAARRRQAGRTQARASPGRAWKAAVLSTPSAAARPQLQQQPWQGTRGSGRRAAADGLQGLGTRAFPGAAGGGARGGTEALEPPRLLDRGHQQLVAPLRGRAFLGTYKGYFVTNAASAAGQVGPSLCPTRPHSTP</sequence>
<protein>
    <submittedName>
        <fullName evidence="2">Inactive polyglycylase TTLL10 isoform X1</fullName>
    </submittedName>
</protein>
<dbReference type="Proteomes" id="UP001732720">
    <property type="component" value="Chromosome 7"/>
</dbReference>
<proteinExistence type="predicted"/>
<evidence type="ECO:0000313" key="2">
    <source>
        <dbReference type="RefSeq" id="XP_073937727.1"/>
    </source>
</evidence>
<dbReference type="RefSeq" id="XP_073937727.1">
    <property type="nucleotide sequence ID" value="XM_074081626.1"/>
</dbReference>
<keyword evidence="1" id="KW-1185">Reference proteome</keyword>
<gene>
    <name evidence="2" type="primary">Ttll10</name>
</gene>
<organism evidence="1 2">
    <name type="scientific">Castor canadensis</name>
    <name type="common">American beaver</name>
    <dbReference type="NCBI Taxonomy" id="51338"/>
    <lineage>
        <taxon>Eukaryota</taxon>
        <taxon>Metazoa</taxon>
        <taxon>Chordata</taxon>
        <taxon>Craniata</taxon>
        <taxon>Vertebrata</taxon>
        <taxon>Euteleostomi</taxon>
        <taxon>Mammalia</taxon>
        <taxon>Eutheria</taxon>
        <taxon>Euarchontoglires</taxon>
        <taxon>Glires</taxon>
        <taxon>Rodentia</taxon>
        <taxon>Castorimorpha</taxon>
        <taxon>Castoridae</taxon>
        <taxon>Castor</taxon>
    </lineage>
</organism>
<reference evidence="2" key="1">
    <citation type="submission" date="2025-08" db="UniProtKB">
        <authorList>
            <consortium name="RefSeq"/>
        </authorList>
    </citation>
    <scope>IDENTIFICATION</scope>
</reference>
<accession>A0AC58N7Z5</accession>
<evidence type="ECO:0000313" key="1">
    <source>
        <dbReference type="Proteomes" id="UP001732720"/>
    </source>
</evidence>
<name>A0AC58N7Z5_CASCN</name>